<protein>
    <submittedName>
        <fullName evidence="1">Uncharacterized protein</fullName>
    </submittedName>
</protein>
<reference evidence="1 2" key="1">
    <citation type="journal article" date="2021" name="Elife">
        <title>Chloroplast acquisition without the gene transfer in kleptoplastic sea slugs, Plakobranchus ocellatus.</title>
        <authorList>
            <person name="Maeda T."/>
            <person name="Takahashi S."/>
            <person name="Yoshida T."/>
            <person name="Shimamura S."/>
            <person name="Takaki Y."/>
            <person name="Nagai Y."/>
            <person name="Toyoda A."/>
            <person name="Suzuki Y."/>
            <person name="Arimoto A."/>
            <person name="Ishii H."/>
            <person name="Satoh N."/>
            <person name="Nishiyama T."/>
            <person name="Hasebe M."/>
            <person name="Maruyama T."/>
            <person name="Minagawa J."/>
            <person name="Obokata J."/>
            <person name="Shigenobu S."/>
        </authorList>
    </citation>
    <scope>NUCLEOTIDE SEQUENCE [LARGE SCALE GENOMIC DNA]</scope>
</reference>
<comment type="caution">
    <text evidence="1">The sequence shown here is derived from an EMBL/GenBank/DDBJ whole genome shotgun (WGS) entry which is preliminary data.</text>
</comment>
<dbReference type="EMBL" id="BLXT01007857">
    <property type="protein sequence ID" value="GFO43203.1"/>
    <property type="molecule type" value="Genomic_DNA"/>
</dbReference>
<sequence length="88" mass="9684">MISGFQALRQSRILIAGSNPLWKCSWRPQEMPSVFDDLLKQTVTIQFRQDSTLCPLSHHAPPITSEVVPVCAGKPHTNTLGGKNLSSL</sequence>
<accession>A0AAV4DFZ1</accession>
<organism evidence="1 2">
    <name type="scientific">Plakobranchus ocellatus</name>
    <dbReference type="NCBI Taxonomy" id="259542"/>
    <lineage>
        <taxon>Eukaryota</taxon>
        <taxon>Metazoa</taxon>
        <taxon>Spiralia</taxon>
        <taxon>Lophotrochozoa</taxon>
        <taxon>Mollusca</taxon>
        <taxon>Gastropoda</taxon>
        <taxon>Heterobranchia</taxon>
        <taxon>Euthyneura</taxon>
        <taxon>Panpulmonata</taxon>
        <taxon>Sacoglossa</taxon>
        <taxon>Placobranchoidea</taxon>
        <taxon>Plakobranchidae</taxon>
        <taxon>Plakobranchus</taxon>
    </lineage>
</organism>
<keyword evidence="2" id="KW-1185">Reference proteome</keyword>
<dbReference type="Proteomes" id="UP000735302">
    <property type="component" value="Unassembled WGS sequence"/>
</dbReference>
<name>A0AAV4DFZ1_9GAST</name>
<evidence type="ECO:0000313" key="2">
    <source>
        <dbReference type="Proteomes" id="UP000735302"/>
    </source>
</evidence>
<evidence type="ECO:0000313" key="1">
    <source>
        <dbReference type="EMBL" id="GFO43203.1"/>
    </source>
</evidence>
<proteinExistence type="predicted"/>
<gene>
    <name evidence="1" type="ORF">PoB_006970800</name>
</gene>
<dbReference type="AlphaFoldDB" id="A0AAV4DFZ1"/>